<name>A0A1K0JFZ0_CUPNE</name>
<proteinExistence type="predicted"/>
<dbReference type="InterPro" id="IPR029058">
    <property type="entry name" value="AB_hydrolase_fold"/>
</dbReference>
<dbReference type="AlphaFoldDB" id="A0A1K0JFZ0"/>
<dbReference type="SUPFAM" id="SSF53474">
    <property type="entry name" value="alpha/beta-Hydrolases"/>
    <property type="match status" value="1"/>
</dbReference>
<reference evidence="1" key="1">
    <citation type="submission" date="2016-09" db="EMBL/GenBank/DDBJ databases">
        <authorList>
            <person name="Capua I."/>
            <person name="De Benedictis P."/>
            <person name="Joannis T."/>
            <person name="Lombin L.H."/>
            <person name="Cattoli G."/>
        </authorList>
    </citation>
    <scope>NUCLEOTIDE SEQUENCE</scope>
    <source>
        <strain evidence="1">B9</strain>
    </source>
</reference>
<dbReference type="EMBL" id="FMSH01000366">
    <property type="protein sequence ID" value="SCU84103.1"/>
    <property type="molecule type" value="Genomic_DNA"/>
</dbReference>
<sequence length="54" mass="6059">MLWGEHGVVARCFEPLALWQEVATDISGQALPCGHYIPEEAAEPLLEEMLGFFR</sequence>
<organism evidence="1">
    <name type="scientific">Cupriavidus necator</name>
    <name type="common">Alcaligenes eutrophus</name>
    <name type="synonym">Ralstonia eutropha</name>
    <dbReference type="NCBI Taxonomy" id="106590"/>
    <lineage>
        <taxon>Bacteria</taxon>
        <taxon>Pseudomonadati</taxon>
        <taxon>Pseudomonadota</taxon>
        <taxon>Betaproteobacteria</taxon>
        <taxon>Burkholderiales</taxon>
        <taxon>Burkholderiaceae</taxon>
        <taxon>Cupriavidus</taxon>
    </lineage>
</organism>
<evidence type="ECO:0000313" key="1">
    <source>
        <dbReference type="EMBL" id="SCU84103.1"/>
    </source>
</evidence>
<dbReference type="Gene3D" id="3.40.50.1820">
    <property type="entry name" value="alpha/beta hydrolase"/>
    <property type="match status" value="1"/>
</dbReference>
<gene>
    <name evidence="1" type="ORF">CNECB9_4280001</name>
</gene>
<protein>
    <submittedName>
        <fullName evidence="1">Uncharacterized protein</fullName>
    </submittedName>
</protein>
<accession>A0A1K0JFZ0</accession>